<organism evidence="1 2">
    <name type="scientific">Erwinia aphidicola</name>
    <dbReference type="NCBI Taxonomy" id="68334"/>
    <lineage>
        <taxon>Bacteria</taxon>
        <taxon>Pseudomonadati</taxon>
        <taxon>Pseudomonadota</taxon>
        <taxon>Gammaproteobacteria</taxon>
        <taxon>Enterobacterales</taxon>
        <taxon>Erwiniaceae</taxon>
        <taxon>Erwinia</taxon>
    </lineage>
</organism>
<dbReference type="Pfam" id="PF04612">
    <property type="entry name" value="T2SSM"/>
    <property type="match status" value="1"/>
</dbReference>
<reference evidence="1 2" key="1">
    <citation type="submission" date="2024-02" db="EMBL/GenBank/DDBJ databases">
        <title>First report Erwinia aphidicola in onion in Chile.</title>
        <authorList>
            <person name="Valenzuela M."/>
            <person name="Pena M."/>
            <person name="Dutta B."/>
        </authorList>
    </citation>
    <scope>NUCLEOTIDE SEQUENCE [LARGE SCALE GENOMIC DNA]</scope>
    <source>
        <strain evidence="1 2">QCJ3A</strain>
    </source>
</reference>
<dbReference type="EMBL" id="JBANEI010000002">
    <property type="protein sequence ID" value="MEI2681089.1"/>
    <property type="molecule type" value="Genomic_DNA"/>
</dbReference>
<dbReference type="InterPro" id="IPR007690">
    <property type="entry name" value="T2SS_GspM"/>
</dbReference>
<evidence type="ECO:0000313" key="2">
    <source>
        <dbReference type="Proteomes" id="UP001306592"/>
    </source>
</evidence>
<evidence type="ECO:0000313" key="1">
    <source>
        <dbReference type="EMBL" id="MEI2681089.1"/>
    </source>
</evidence>
<dbReference type="PROSITE" id="PS51257">
    <property type="entry name" value="PROKAR_LIPOPROTEIN"/>
    <property type="match status" value="1"/>
</dbReference>
<sequence>MKQRVHHFWQSRQPREQALLLLCLVVACVALLYSARQGAVAWQQQAAARLQQQQRAWQQMQQLEARMQAVLPARPDIATLNQLTGLSLQPGANGALIASAESVEFKPLINVLISLEQQQRLQATRLRLERQETRLRLTLLELNDVR</sequence>
<proteinExistence type="predicted"/>
<dbReference type="Proteomes" id="UP001306592">
    <property type="component" value="Unassembled WGS sequence"/>
</dbReference>
<name>A0ABU8DC44_ERWAP</name>
<comment type="caution">
    <text evidence="1">The sequence shown here is derived from an EMBL/GenBank/DDBJ whole genome shotgun (WGS) entry which is preliminary data.</text>
</comment>
<keyword evidence="2" id="KW-1185">Reference proteome</keyword>
<protein>
    <submittedName>
        <fullName evidence="1">Type II secretion system protein GspM</fullName>
    </submittedName>
</protein>
<dbReference type="RefSeq" id="WP_048914895.1">
    <property type="nucleotide sequence ID" value="NZ_JACXBP010000002.1"/>
</dbReference>
<accession>A0ABU8DC44</accession>
<gene>
    <name evidence="1" type="primary">gspM</name>
    <name evidence="1" type="ORF">V8N49_05385</name>
</gene>